<evidence type="ECO:0000259" key="12">
    <source>
        <dbReference type="Pfam" id="PF01729"/>
    </source>
</evidence>
<dbReference type="GO" id="GO:0009435">
    <property type="term" value="P:NAD+ biosynthetic process"/>
    <property type="evidence" value="ECO:0007669"/>
    <property type="project" value="UniProtKB-UniPathway"/>
</dbReference>
<dbReference type="InterPro" id="IPR037128">
    <property type="entry name" value="Quinolinate_PRibosylTase_N_sf"/>
</dbReference>
<dbReference type="InterPro" id="IPR004393">
    <property type="entry name" value="NadC"/>
</dbReference>
<sequence>MHFADQREPGIGVDWASMEPPADAVADAVVLALHEDLTPDGDVSAALVPDDAVADGVIASRAAGVLAGSSCATEAFAQVSPDIEVVWLRADGDRLAPGDVVATVRGPLGGVLTAERTALNFLGRLSGVASTTARWVEAAGAVDGLVRIWDTRKTTPGLRALERAAVRAGGGWNHRTNLSHWVMLKDNHLTGTDIASAVVSSRSLWPGRTVHVECETLDQVRESLEAGADALLLDNMTPASINMCVAV</sequence>
<comment type="similarity">
    <text evidence="3">Belongs to the NadC/ModD family.</text>
</comment>
<accession>A0A382C7N8</accession>
<dbReference type="InterPro" id="IPR002638">
    <property type="entry name" value="Quinolinate_PRibosylTrfase_C"/>
</dbReference>
<dbReference type="FunFam" id="3.90.1170.20:FF:000001">
    <property type="entry name" value="Nicotinate-nucleotide diphosphorylase (Carboxylating)"/>
    <property type="match status" value="1"/>
</dbReference>
<evidence type="ECO:0000256" key="9">
    <source>
        <dbReference type="ARBA" id="ARBA00033102"/>
    </source>
</evidence>
<dbReference type="InterPro" id="IPR036068">
    <property type="entry name" value="Nicotinate_pribotase-like_C"/>
</dbReference>
<evidence type="ECO:0000256" key="7">
    <source>
        <dbReference type="ARBA" id="ARBA00022676"/>
    </source>
</evidence>
<dbReference type="GO" id="GO:0004514">
    <property type="term" value="F:nicotinate-nucleotide diphosphorylase (carboxylating) activity"/>
    <property type="evidence" value="ECO:0007669"/>
    <property type="project" value="UniProtKB-EC"/>
</dbReference>
<evidence type="ECO:0000256" key="6">
    <source>
        <dbReference type="ARBA" id="ARBA00022642"/>
    </source>
</evidence>
<dbReference type="NCBIfam" id="TIGR00078">
    <property type="entry name" value="nadC"/>
    <property type="match status" value="1"/>
</dbReference>
<dbReference type="Gene3D" id="3.90.1170.20">
    <property type="entry name" value="Quinolinate phosphoribosyl transferase, N-terminal domain"/>
    <property type="match status" value="1"/>
</dbReference>
<comment type="subunit">
    <text evidence="4">Hexamer formed by 3 homodimers.</text>
</comment>
<dbReference type="SUPFAM" id="SSF51690">
    <property type="entry name" value="Nicotinate/Quinolinate PRTase C-terminal domain-like"/>
    <property type="match status" value="1"/>
</dbReference>
<comment type="catalytic activity">
    <reaction evidence="10">
        <text>nicotinate beta-D-ribonucleotide + CO2 + diphosphate = quinolinate + 5-phospho-alpha-D-ribose 1-diphosphate + 2 H(+)</text>
        <dbReference type="Rhea" id="RHEA:12733"/>
        <dbReference type="ChEBI" id="CHEBI:15378"/>
        <dbReference type="ChEBI" id="CHEBI:16526"/>
        <dbReference type="ChEBI" id="CHEBI:29959"/>
        <dbReference type="ChEBI" id="CHEBI:33019"/>
        <dbReference type="ChEBI" id="CHEBI:57502"/>
        <dbReference type="ChEBI" id="CHEBI:58017"/>
        <dbReference type="EC" id="2.4.2.19"/>
    </reaction>
</comment>
<dbReference type="InterPro" id="IPR022412">
    <property type="entry name" value="Quinolinate_PRibosylTrfase_N"/>
</dbReference>
<feature type="domain" description="Quinolinate phosphoribosyl transferase N-terminal" evidence="13">
    <location>
        <begin position="45"/>
        <end position="126"/>
    </location>
</feature>
<keyword evidence="6" id="KW-0662">Pyridine nucleotide biosynthesis</keyword>
<keyword evidence="8" id="KW-0808">Transferase</keyword>
<proteinExistence type="inferred from homology"/>
<evidence type="ECO:0000313" key="14">
    <source>
        <dbReference type="EMBL" id="SVB21397.1"/>
    </source>
</evidence>
<dbReference type="InterPro" id="IPR027277">
    <property type="entry name" value="NadC/ModD"/>
</dbReference>
<dbReference type="SUPFAM" id="SSF54675">
    <property type="entry name" value="Nicotinate/Quinolinate PRTase N-terminal domain-like"/>
    <property type="match status" value="1"/>
</dbReference>
<dbReference type="PANTHER" id="PTHR32179:SF3">
    <property type="entry name" value="NICOTINATE-NUCLEOTIDE PYROPHOSPHORYLASE [CARBOXYLATING]"/>
    <property type="match status" value="1"/>
</dbReference>
<reference evidence="14" key="1">
    <citation type="submission" date="2018-05" db="EMBL/GenBank/DDBJ databases">
        <authorList>
            <person name="Lanie J.A."/>
            <person name="Ng W.-L."/>
            <person name="Kazmierczak K.M."/>
            <person name="Andrzejewski T.M."/>
            <person name="Davidsen T.M."/>
            <person name="Wayne K.J."/>
            <person name="Tettelin H."/>
            <person name="Glass J.I."/>
            <person name="Rusch D."/>
            <person name="Podicherti R."/>
            <person name="Tsui H.-C.T."/>
            <person name="Winkler M.E."/>
        </authorList>
    </citation>
    <scope>NUCLEOTIDE SEQUENCE</scope>
</reference>
<feature type="domain" description="Quinolinate phosphoribosyl transferase C-terminal" evidence="12">
    <location>
        <begin position="128"/>
        <end position="246"/>
    </location>
</feature>
<dbReference type="FunFam" id="3.20.20.70:FF:000030">
    <property type="entry name" value="Nicotinate-nucleotide pyrophosphorylase, carboxylating"/>
    <property type="match status" value="1"/>
</dbReference>
<dbReference type="AlphaFoldDB" id="A0A382C7N8"/>
<gene>
    <name evidence="14" type="ORF">METZ01_LOCUS174251</name>
</gene>
<comment type="function">
    <text evidence="1">Involved in the catabolism of quinolinic acid (QA).</text>
</comment>
<evidence type="ECO:0000256" key="3">
    <source>
        <dbReference type="ARBA" id="ARBA00009400"/>
    </source>
</evidence>
<dbReference type="PIRSF" id="PIRSF006250">
    <property type="entry name" value="NadC_ModD"/>
    <property type="match status" value="1"/>
</dbReference>
<dbReference type="EMBL" id="UINC01032927">
    <property type="protein sequence ID" value="SVB21397.1"/>
    <property type="molecule type" value="Genomic_DNA"/>
</dbReference>
<dbReference type="PANTHER" id="PTHR32179">
    <property type="entry name" value="NICOTINATE-NUCLEOTIDE PYROPHOSPHORYLASE [CARBOXYLATING]"/>
    <property type="match status" value="1"/>
</dbReference>
<evidence type="ECO:0000259" key="13">
    <source>
        <dbReference type="Pfam" id="PF02749"/>
    </source>
</evidence>
<comment type="pathway">
    <text evidence="2">Cofactor biosynthesis; NAD(+) biosynthesis; nicotinate D-ribonucleotide from quinolinate: step 1/1.</text>
</comment>
<evidence type="ECO:0000256" key="11">
    <source>
        <dbReference type="ARBA" id="ARBA00069173"/>
    </source>
</evidence>
<dbReference type="EC" id="2.4.2.19" evidence="5"/>
<evidence type="ECO:0000256" key="10">
    <source>
        <dbReference type="ARBA" id="ARBA00047445"/>
    </source>
</evidence>
<evidence type="ECO:0000256" key="1">
    <source>
        <dbReference type="ARBA" id="ARBA00003237"/>
    </source>
</evidence>
<dbReference type="GO" id="GO:0005737">
    <property type="term" value="C:cytoplasm"/>
    <property type="evidence" value="ECO:0007669"/>
    <property type="project" value="TreeGrafter"/>
</dbReference>
<feature type="non-terminal residue" evidence="14">
    <location>
        <position position="247"/>
    </location>
</feature>
<dbReference type="InterPro" id="IPR013785">
    <property type="entry name" value="Aldolase_TIM"/>
</dbReference>
<protein>
    <recommendedName>
        <fullName evidence="11">Probable nicotinate-nucleotide pyrophosphorylase [carboxylating]</fullName>
        <ecNumber evidence="5">2.4.2.19</ecNumber>
    </recommendedName>
    <alternativeName>
        <fullName evidence="9">Quinolinate phosphoribosyltransferase [decarboxylating]</fullName>
    </alternativeName>
</protein>
<evidence type="ECO:0000256" key="5">
    <source>
        <dbReference type="ARBA" id="ARBA00011944"/>
    </source>
</evidence>
<dbReference type="UniPathway" id="UPA00253">
    <property type="reaction ID" value="UER00331"/>
</dbReference>
<evidence type="ECO:0000256" key="2">
    <source>
        <dbReference type="ARBA" id="ARBA00004893"/>
    </source>
</evidence>
<dbReference type="GO" id="GO:0034213">
    <property type="term" value="P:quinolinate catabolic process"/>
    <property type="evidence" value="ECO:0007669"/>
    <property type="project" value="TreeGrafter"/>
</dbReference>
<dbReference type="Gene3D" id="3.20.20.70">
    <property type="entry name" value="Aldolase class I"/>
    <property type="match status" value="1"/>
</dbReference>
<name>A0A382C7N8_9ZZZZ</name>
<dbReference type="Pfam" id="PF02749">
    <property type="entry name" value="QRPTase_N"/>
    <property type="match status" value="1"/>
</dbReference>
<keyword evidence="7" id="KW-0328">Glycosyltransferase</keyword>
<evidence type="ECO:0000256" key="4">
    <source>
        <dbReference type="ARBA" id="ARBA00011218"/>
    </source>
</evidence>
<dbReference type="Pfam" id="PF01729">
    <property type="entry name" value="QRPTase_C"/>
    <property type="match status" value="1"/>
</dbReference>
<organism evidence="14">
    <name type="scientific">marine metagenome</name>
    <dbReference type="NCBI Taxonomy" id="408172"/>
    <lineage>
        <taxon>unclassified sequences</taxon>
        <taxon>metagenomes</taxon>
        <taxon>ecological metagenomes</taxon>
    </lineage>
</organism>
<evidence type="ECO:0000256" key="8">
    <source>
        <dbReference type="ARBA" id="ARBA00022679"/>
    </source>
</evidence>